<dbReference type="Proteomes" id="UP000243679">
    <property type="component" value="Chromosome"/>
</dbReference>
<dbReference type="AlphaFoldDB" id="A0A1Q2SN92"/>
<keyword evidence="2" id="KW-1185">Reference proteome</keyword>
<evidence type="ECO:0000313" key="1">
    <source>
        <dbReference type="EMBL" id="BAW80600.1"/>
    </source>
</evidence>
<accession>A0A1Q2SN92</accession>
<dbReference type="KEGG" id="ntt:TAO_1230"/>
<sequence length="62" mass="7121">MIGIINRFGSIDISPGRLYIGSKNPRLLGIEILSTVVLIRLFWEVIESLYSIKSYEIKYSMN</sequence>
<dbReference type="EMBL" id="AP014836">
    <property type="protein sequence ID" value="BAW80600.1"/>
    <property type="molecule type" value="Genomic_DNA"/>
</dbReference>
<proteinExistence type="predicted"/>
<organism evidence="1 2">
    <name type="scientific">Candidatus Nitrosoglobus terrae</name>
    <dbReference type="NCBI Taxonomy" id="1630141"/>
    <lineage>
        <taxon>Bacteria</taxon>
        <taxon>Pseudomonadati</taxon>
        <taxon>Pseudomonadota</taxon>
        <taxon>Gammaproteobacteria</taxon>
        <taxon>Chromatiales</taxon>
        <taxon>Chromatiaceae</taxon>
        <taxon>Candidatus Nitrosoglobus</taxon>
    </lineage>
</organism>
<reference evidence="1 2" key="1">
    <citation type="journal article" date="2017" name="ISME J.">
        <title>An acid-tolerant ammonia-oxidizing ?-proteobacterium from soil.</title>
        <authorList>
            <person name="Hayatsu M."/>
            <person name="Tago K."/>
            <person name="Uchiyama I."/>
            <person name="Toyoda A."/>
            <person name="Wang Y."/>
            <person name="Shimomura Y."/>
            <person name="Okubo T."/>
            <person name="Kurisu F."/>
            <person name="Hirono Y."/>
            <person name="Nonaka K."/>
            <person name="Akiyama H."/>
            <person name="Itoh T."/>
            <person name="Takami H."/>
        </authorList>
    </citation>
    <scope>NUCLEOTIDE SEQUENCE [LARGE SCALE GENOMIC DNA]</scope>
    <source>
        <strain evidence="1 2">TAO100</strain>
    </source>
</reference>
<evidence type="ECO:0000313" key="2">
    <source>
        <dbReference type="Proteomes" id="UP000243679"/>
    </source>
</evidence>
<name>A0A1Q2SN92_9GAMM</name>
<gene>
    <name evidence="1" type="ORF">TAO_1230</name>
</gene>
<protein>
    <submittedName>
        <fullName evidence="1">Uncharacterized protein</fullName>
    </submittedName>
</protein>